<dbReference type="EMBL" id="JACHXU010000016">
    <property type="protein sequence ID" value="MBB3208577.1"/>
    <property type="molecule type" value="Genomic_DNA"/>
</dbReference>
<reference evidence="1 2" key="1">
    <citation type="submission" date="2020-08" db="EMBL/GenBank/DDBJ databases">
        <title>Genomic Encyclopedia of Type Strains, Phase III (KMG-III): the genomes of soil and plant-associated and newly described type strains.</title>
        <authorList>
            <person name="Whitman W."/>
        </authorList>
    </citation>
    <scope>NUCLEOTIDE SEQUENCE [LARGE SCALE GENOMIC DNA]</scope>
    <source>
        <strain evidence="1 2">CECT 8075</strain>
    </source>
</reference>
<sequence length="53" mass="6368">MSKSEESCPTCGYQERDIYLRKLEVEAQATQHLYRAKMLQKLFRILRVSHLLR</sequence>
<dbReference type="AlphaFoldDB" id="A0A7W5E3D6"/>
<evidence type="ECO:0000313" key="1">
    <source>
        <dbReference type="EMBL" id="MBB3208577.1"/>
    </source>
</evidence>
<organism evidence="1 2">
    <name type="scientific">Aporhodopirellula rubra</name>
    <dbReference type="NCBI Taxonomy" id="980271"/>
    <lineage>
        <taxon>Bacteria</taxon>
        <taxon>Pseudomonadati</taxon>
        <taxon>Planctomycetota</taxon>
        <taxon>Planctomycetia</taxon>
        <taxon>Pirellulales</taxon>
        <taxon>Pirellulaceae</taxon>
        <taxon>Aporhodopirellula</taxon>
    </lineage>
</organism>
<dbReference type="Proteomes" id="UP000536179">
    <property type="component" value="Unassembled WGS sequence"/>
</dbReference>
<keyword evidence="2" id="KW-1185">Reference proteome</keyword>
<evidence type="ECO:0000313" key="2">
    <source>
        <dbReference type="Proteomes" id="UP000536179"/>
    </source>
</evidence>
<comment type="caution">
    <text evidence="1">The sequence shown here is derived from an EMBL/GenBank/DDBJ whole genome shotgun (WGS) entry which is preliminary data.</text>
</comment>
<name>A0A7W5E3D6_9BACT</name>
<dbReference type="RefSeq" id="WP_246420389.1">
    <property type="nucleotide sequence ID" value="NZ_JACHXU010000016.1"/>
</dbReference>
<proteinExistence type="predicted"/>
<protein>
    <submittedName>
        <fullName evidence="1">Uncharacterized protein</fullName>
    </submittedName>
</protein>
<accession>A0A7W5E3D6</accession>
<gene>
    <name evidence="1" type="ORF">FHS27_004406</name>
</gene>